<dbReference type="EnsemblMetazoa" id="XM_014391447.2">
    <property type="protein sequence ID" value="XP_014246933.1"/>
    <property type="gene ID" value="LOC106665190"/>
</dbReference>
<proteinExistence type="predicted"/>
<dbReference type="Proteomes" id="UP000494040">
    <property type="component" value="Unassembled WGS sequence"/>
</dbReference>
<feature type="chain" id="PRO_5035324154" description="CPR type cuticle protein" evidence="3">
    <location>
        <begin position="18"/>
        <end position="146"/>
    </location>
</feature>
<dbReference type="Pfam" id="PF00379">
    <property type="entry name" value="Chitin_bind_4"/>
    <property type="match status" value="1"/>
</dbReference>
<dbReference type="KEGG" id="clec:106665190"/>
<dbReference type="InterPro" id="IPR050468">
    <property type="entry name" value="Cuticle_Struct_Prot"/>
</dbReference>
<reference evidence="4" key="1">
    <citation type="submission" date="2022-01" db="UniProtKB">
        <authorList>
            <consortium name="EnsemblMetazoa"/>
        </authorList>
    </citation>
    <scope>IDENTIFICATION</scope>
</reference>
<evidence type="ECO:0000256" key="1">
    <source>
        <dbReference type="ARBA" id="ARBA00022460"/>
    </source>
</evidence>
<evidence type="ECO:0000313" key="5">
    <source>
        <dbReference type="Proteomes" id="UP000494040"/>
    </source>
</evidence>
<protein>
    <recommendedName>
        <fullName evidence="6">CPR type cuticle protein</fullName>
    </recommendedName>
</protein>
<dbReference type="AlphaFoldDB" id="A0A8I6RKP2"/>
<keyword evidence="3" id="KW-0732">Signal</keyword>
<dbReference type="PROSITE" id="PS00233">
    <property type="entry name" value="CHIT_BIND_RR_1"/>
    <property type="match status" value="1"/>
</dbReference>
<dbReference type="GO" id="GO:0008010">
    <property type="term" value="F:structural constituent of chitin-based larval cuticle"/>
    <property type="evidence" value="ECO:0007669"/>
    <property type="project" value="TreeGrafter"/>
</dbReference>
<feature type="signal peptide" evidence="3">
    <location>
        <begin position="1"/>
        <end position="17"/>
    </location>
</feature>
<dbReference type="InterPro" id="IPR000618">
    <property type="entry name" value="Insect_cuticle"/>
</dbReference>
<dbReference type="OrthoDB" id="6379191at2759"/>
<dbReference type="PRINTS" id="PR00947">
    <property type="entry name" value="CUTICLE"/>
</dbReference>
<dbReference type="GO" id="GO:0062129">
    <property type="term" value="C:chitin-based extracellular matrix"/>
    <property type="evidence" value="ECO:0007669"/>
    <property type="project" value="TreeGrafter"/>
</dbReference>
<dbReference type="OMA" id="TQYYNPN"/>
<dbReference type="InterPro" id="IPR031311">
    <property type="entry name" value="CHIT_BIND_RR_consensus"/>
</dbReference>
<evidence type="ECO:0000256" key="2">
    <source>
        <dbReference type="PROSITE-ProRule" id="PRU00497"/>
    </source>
</evidence>
<sequence length="146" mass="16044">MWTFAVFLLAIVVAATGQPQNRQFYRQQQFGSDVARPVVYPRILKQSQDSQYDGSFNYAFETEDGTSAQAAGVLKNPGSKDEALSVQGSYSYRSDDGQVLTVTYTADENGFKAEGAHLPTPPPVPEAIARALEYLRSLPPSDDNKF</sequence>
<evidence type="ECO:0000313" key="4">
    <source>
        <dbReference type="EnsemblMetazoa" id="XP_014246933.1"/>
    </source>
</evidence>
<gene>
    <name evidence="4" type="primary">106665190</name>
</gene>
<dbReference type="PANTHER" id="PTHR10380:SF173">
    <property type="entry name" value="CUTICULAR PROTEIN 47EF, ISOFORM C-RELATED"/>
    <property type="match status" value="1"/>
</dbReference>
<dbReference type="PANTHER" id="PTHR10380">
    <property type="entry name" value="CUTICLE PROTEIN"/>
    <property type="match status" value="1"/>
</dbReference>
<name>A0A8I6RKP2_CIMLE</name>
<organism evidence="4 5">
    <name type="scientific">Cimex lectularius</name>
    <name type="common">Bed bug</name>
    <name type="synonym">Acanthia lectularia</name>
    <dbReference type="NCBI Taxonomy" id="79782"/>
    <lineage>
        <taxon>Eukaryota</taxon>
        <taxon>Metazoa</taxon>
        <taxon>Ecdysozoa</taxon>
        <taxon>Arthropoda</taxon>
        <taxon>Hexapoda</taxon>
        <taxon>Insecta</taxon>
        <taxon>Pterygota</taxon>
        <taxon>Neoptera</taxon>
        <taxon>Paraneoptera</taxon>
        <taxon>Hemiptera</taxon>
        <taxon>Heteroptera</taxon>
        <taxon>Panheteroptera</taxon>
        <taxon>Cimicomorpha</taxon>
        <taxon>Cimicidae</taxon>
        <taxon>Cimex</taxon>
    </lineage>
</organism>
<evidence type="ECO:0008006" key="6">
    <source>
        <dbReference type="Google" id="ProtNLM"/>
    </source>
</evidence>
<keyword evidence="5" id="KW-1185">Reference proteome</keyword>
<accession>A0A8I6RKP2</accession>
<evidence type="ECO:0000256" key="3">
    <source>
        <dbReference type="SAM" id="SignalP"/>
    </source>
</evidence>
<keyword evidence="1 2" id="KW-0193">Cuticle</keyword>
<dbReference type="PROSITE" id="PS51155">
    <property type="entry name" value="CHIT_BIND_RR_2"/>
    <property type="match status" value="1"/>
</dbReference>